<sequence>MDFPLVISPPIPAWPLKRKVNEEPELTNIKPQYGPGLQVVDGETQLSVDSTLSINNNDQLTVNANLVKPYRGQELFVPGEFDSAFFRIPVLLHLSSGDLLAFGITKDGAAGDAVRSSICLAISSDGGLTWPVRFLVLVPPSDQQWGRFMDPCVVEDTSGIVHLFAVYFQNSNHATEVDPDYDFVHVQSSDGGYTWTLPESLKTLKKANEAYFFECPGIGITLYNGVIVIPCQAWVEGSYLSTIVYSSNGVDWVRAAADGTASVFPPMSTSEAQIAEFPVNGQIIMVARREGGSGLANLTRVVIYTTDLGNTWNIHPTNGTIRQSVPCMASLLRIVSPADEWVLLLSAPNAIASDNMYGRSEMTLQCYTDRQVEWRLVGLVHRQPTLGYSCLALDTVYNRLYILLEEYVNDNTGSALILRDISRFFGSITAGYNLNVNLGLVVTVESTSCSVSTDPVVYTVYNGEVWLYGILLPPDGGSFPNEVSTMFSFSAPGWFVNKGWFPVYGTASSKPYSVTVFLFEYTYSNGKIVIRCFAAPANGPKLGDMKKVYIPAVRLCAFQ</sequence>
<dbReference type="PANTHER" id="PTHR10628:SF30">
    <property type="entry name" value="EXO-ALPHA-SIALIDASE"/>
    <property type="match status" value="1"/>
</dbReference>
<dbReference type="CDD" id="cd15482">
    <property type="entry name" value="Sialidase_non-viral"/>
    <property type="match status" value="1"/>
</dbReference>
<keyword evidence="3" id="KW-1185">Reference proteome</keyword>
<dbReference type="GeneID" id="80536430"/>
<dbReference type="GO" id="GO:0006689">
    <property type="term" value="P:ganglioside catabolic process"/>
    <property type="evidence" value="ECO:0007669"/>
    <property type="project" value="TreeGrafter"/>
</dbReference>
<dbReference type="InterPro" id="IPR036278">
    <property type="entry name" value="Sialidase_sf"/>
</dbReference>
<dbReference type="Pfam" id="PF13088">
    <property type="entry name" value="BNR_2"/>
    <property type="match status" value="1"/>
</dbReference>
<dbReference type="KEGG" id="vg:80536430"/>
<dbReference type="PANTHER" id="PTHR10628">
    <property type="entry name" value="SIALIDASE"/>
    <property type="match status" value="1"/>
</dbReference>
<dbReference type="RefSeq" id="YP_010798269.1">
    <property type="nucleotide sequence ID" value="NC_076398.1"/>
</dbReference>
<name>A0A5J6DD30_9ADEN</name>
<protein>
    <submittedName>
        <fullName evidence="2">Sialidase</fullName>
    </submittedName>
</protein>
<dbReference type="Proteomes" id="UP000680608">
    <property type="component" value="Segment"/>
</dbReference>
<dbReference type="GO" id="GO:0004308">
    <property type="term" value="F:exo-alpha-sialidase activity"/>
    <property type="evidence" value="ECO:0007669"/>
    <property type="project" value="InterPro"/>
</dbReference>
<evidence type="ECO:0000313" key="2">
    <source>
        <dbReference type="EMBL" id="QER78594.1"/>
    </source>
</evidence>
<evidence type="ECO:0000259" key="1">
    <source>
        <dbReference type="Pfam" id="PF13088"/>
    </source>
</evidence>
<evidence type="ECO:0000313" key="3">
    <source>
        <dbReference type="Proteomes" id="UP000680608"/>
    </source>
</evidence>
<dbReference type="Gene3D" id="2.120.10.10">
    <property type="match status" value="1"/>
</dbReference>
<dbReference type="SUPFAM" id="SSF50939">
    <property type="entry name" value="Sialidases"/>
    <property type="match status" value="1"/>
</dbReference>
<dbReference type="InterPro" id="IPR026856">
    <property type="entry name" value="Sialidase_fam"/>
</dbReference>
<dbReference type="GO" id="GO:0009313">
    <property type="term" value="P:oligosaccharide catabolic process"/>
    <property type="evidence" value="ECO:0007669"/>
    <property type="project" value="TreeGrafter"/>
</dbReference>
<dbReference type="GO" id="GO:0016020">
    <property type="term" value="C:membrane"/>
    <property type="evidence" value="ECO:0007669"/>
    <property type="project" value="TreeGrafter"/>
</dbReference>
<accession>A0A5J6DD30</accession>
<feature type="domain" description="Sialidase" evidence="1">
    <location>
        <begin position="102"/>
        <end position="389"/>
    </location>
</feature>
<dbReference type="EMBL" id="MK695679">
    <property type="protein sequence ID" value="QER78594.1"/>
    <property type="molecule type" value="Genomic_DNA"/>
</dbReference>
<dbReference type="InterPro" id="IPR011040">
    <property type="entry name" value="Sialidase"/>
</dbReference>
<dbReference type="SMR" id="A0A5J6DD30"/>
<proteinExistence type="predicted"/>
<reference evidence="2 3" key="1">
    <citation type="submission" date="2019-03" db="EMBL/GenBank/DDBJ databases">
        <title>Histologic, ultrastructural, and complete genome sequence of a siadenovirus in a Pacific parrotlet (Forpus coelestis).</title>
        <authorList>
            <person name="Gregory C.R."/>
            <person name="Nilsen R.A."/>
            <person name="Linn S.C."/>
            <person name="Hokamp J.A."/>
            <person name="Cianciolo R.E."/>
            <person name="Ritchie B.W."/>
        </authorList>
    </citation>
    <scope>NUCLEOTIDE SEQUENCE [LARGE SCALE GENOMIC DNA]</scope>
    <source>
        <strain evidence="2">IDL19-3602</strain>
    </source>
</reference>
<organism evidence="2 3">
    <name type="scientific">Psittacine adenovirus 5</name>
    <dbReference type="NCBI Taxonomy" id="2499624"/>
    <lineage>
        <taxon>Viruses</taxon>
        <taxon>Varidnaviria</taxon>
        <taxon>Bamfordvirae</taxon>
        <taxon>Preplasmiviricota</taxon>
        <taxon>Polisuviricotina</taxon>
        <taxon>Pharingeaviricetes</taxon>
        <taxon>Rowavirales</taxon>
        <taxon>Adenoviridae</taxon>
        <taxon>Siadenovirus</taxon>
        <taxon>Siadenovirus viridis</taxon>
        <taxon>Psittacine siadenovirus D</taxon>
    </lineage>
</organism>